<reference evidence="1 2" key="1">
    <citation type="submission" date="2024-04" db="EMBL/GenBank/DDBJ databases">
        <authorList>
            <person name="Fracassetti M."/>
        </authorList>
    </citation>
    <scope>NUCLEOTIDE SEQUENCE [LARGE SCALE GENOMIC DNA]</scope>
</reference>
<dbReference type="EMBL" id="OZ034817">
    <property type="protein sequence ID" value="CAL1381779.1"/>
    <property type="molecule type" value="Genomic_DNA"/>
</dbReference>
<protein>
    <submittedName>
        <fullName evidence="1">Uncharacterized protein</fullName>
    </submittedName>
</protein>
<sequence length="99" mass="11285">MCTIGPESAPLDKNLNRTLRLLAREWELVEARRRIEERGQPQFGHEVEGVAVEEEFESKEEGSEAEMVANQEAQAEVAEQPRTMGYYMAPRAAYTNLPF</sequence>
<keyword evidence="2" id="KW-1185">Reference proteome</keyword>
<proteinExistence type="predicted"/>
<dbReference type="AlphaFoldDB" id="A0AAV2E7I6"/>
<name>A0AAV2E7I6_9ROSI</name>
<gene>
    <name evidence="1" type="ORF">LTRI10_LOCUS23135</name>
</gene>
<dbReference type="Proteomes" id="UP001497516">
    <property type="component" value="Chromosome 4"/>
</dbReference>
<accession>A0AAV2E7I6</accession>
<evidence type="ECO:0000313" key="1">
    <source>
        <dbReference type="EMBL" id="CAL1381779.1"/>
    </source>
</evidence>
<evidence type="ECO:0000313" key="2">
    <source>
        <dbReference type="Proteomes" id="UP001497516"/>
    </source>
</evidence>
<organism evidence="1 2">
    <name type="scientific">Linum trigynum</name>
    <dbReference type="NCBI Taxonomy" id="586398"/>
    <lineage>
        <taxon>Eukaryota</taxon>
        <taxon>Viridiplantae</taxon>
        <taxon>Streptophyta</taxon>
        <taxon>Embryophyta</taxon>
        <taxon>Tracheophyta</taxon>
        <taxon>Spermatophyta</taxon>
        <taxon>Magnoliopsida</taxon>
        <taxon>eudicotyledons</taxon>
        <taxon>Gunneridae</taxon>
        <taxon>Pentapetalae</taxon>
        <taxon>rosids</taxon>
        <taxon>fabids</taxon>
        <taxon>Malpighiales</taxon>
        <taxon>Linaceae</taxon>
        <taxon>Linum</taxon>
    </lineage>
</organism>